<proteinExistence type="predicted"/>
<dbReference type="Proteomes" id="UP000031774">
    <property type="component" value="Chromosome"/>
</dbReference>
<dbReference type="AlphaFoldDB" id="A0A0B5I207"/>
<accession>A0A0B5I207</accession>
<gene>
    <name evidence="1" type="ORF">SVTN_31265</name>
</gene>
<reference evidence="1 2" key="1">
    <citation type="submission" date="2014-12" db="EMBL/GenBank/DDBJ databases">
        <title>Complete genome sequence of Streptomyces vietnamensis strain GIMV4.0001, a genetic manipulable producer of the benzoisochromanequinone antibiotic granaticin.</title>
        <authorList>
            <person name="Deng M.R."/>
            <person name="Guo J."/>
            <person name="Ma L.Y."/>
            <person name="Feng G.D."/>
            <person name="Mo C.Y."/>
            <person name="Zhu H.H."/>
        </authorList>
    </citation>
    <scope>NUCLEOTIDE SEQUENCE [LARGE SCALE GENOMIC DNA]</scope>
    <source>
        <strain evidence="2">GIMV4.0001</strain>
    </source>
</reference>
<dbReference type="STRING" id="362257.SVTN_31265"/>
<evidence type="ECO:0000313" key="2">
    <source>
        <dbReference type="Proteomes" id="UP000031774"/>
    </source>
</evidence>
<keyword evidence="2" id="KW-1185">Reference proteome</keyword>
<organism evidence="1 2">
    <name type="scientific">Streptomyces vietnamensis</name>
    <dbReference type="NCBI Taxonomy" id="362257"/>
    <lineage>
        <taxon>Bacteria</taxon>
        <taxon>Bacillati</taxon>
        <taxon>Actinomycetota</taxon>
        <taxon>Actinomycetes</taxon>
        <taxon>Kitasatosporales</taxon>
        <taxon>Streptomycetaceae</taxon>
        <taxon>Streptomyces</taxon>
    </lineage>
</organism>
<name>A0A0B5I207_9ACTN</name>
<dbReference type="KEGG" id="svt:SVTN_31265"/>
<sequence length="128" mass="14600">MRECYWDELKEAQKRYALERESAAALHWERAEACIARLDLDGATDAFRLAHDPLPARRAALEWQEREIIKIHRESAVLVRPSAADNRSHFHRDPDCGLISGAGRKPHQASWMLLGDAQATGYYPCSRC</sequence>
<evidence type="ECO:0000313" key="1">
    <source>
        <dbReference type="EMBL" id="AJF68180.1"/>
    </source>
</evidence>
<dbReference type="HOGENOM" id="CLU_1958446_0_0_11"/>
<protein>
    <submittedName>
        <fullName evidence="1">Uncharacterized protein</fullName>
    </submittedName>
</protein>
<dbReference type="EMBL" id="CP010407">
    <property type="protein sequence ID" value="AJF68180.1"/>
    <property type="molecule type" value="Genomic_DNA"/>
</dbReference>